<dbReference type="Proteomes" id="UP000266861">
    <property type="component" value="Unassembled WGS sequence"/>
</dbReference>
<accession>A0A397JKN9</accession>
<proteinExistence type="predicted"/>
<comment type="caution">
    <text evidence="1">The sequence shown here is derived from an EMBL/GenBank/DDBJ whole genome shotgun (WGS) entry which is preliminary data.</text>
</comment>
<reference evidence="1 2" key="1">
    <citation type="submission" date="2018-08" db="EMBL/GenBank/DDBJ databases">
        <title>Genome and evolution of the arbuscular mycorrhizal fungus Diversispora epigaea (formerly Glomus versiforme) and its bacterial endosymbionts.</title>
        <authorList>
            <person name="Sun X."/>
            <person name="Fei Z."/>
            <person name="Harrison M."/>
        </authorList>
    </citation>
    <scope>NUCLEOTIDE SEQUENCE [LARGE SCALE GENOMIC DNA]</scope>
    <source>
        <strain evidence="1 2">IT104</strain>
    </source>
</reference>
<sequence>MDIYDWFIKINNGKGSGKQMLERDPSLYEITKDLETLEYMMDLKYFKRRNITQRRLPIWIE</sequence>
<evidence type="ECO:0000313" key="2">
    <source>
        <dbReference type="Proteomes" id="UP000266861"/>
    </source>
</evidence>
<protein>
    <submittedName>
        <fullName evidence="1">Uncharacterized protein</fullName>
    </submittedName>
</protein>
<organism evidence="1 2">
    <name type="scientific">Diversispora epigaea</name>
    <dbReference type="NCBI Taxonomy" id="1348612"/>
    <lineage>
        <taxon>Eukaryota</taxon>
        <taxon>Fungi</taxon>
        <taxon>Fungi incertae sedis</taxon>
        <taxon>Mucoromycota</taxon>
        <taxon>Glomeromycotina</taxon>
        <taxon>Glomeromycetes</taxon>
        <taxon>Diversisporales</taxon>
        <taxon>Diversisporaceae</taxon>
        <taxon>Diversispora</taxon>
    </lineage>
</organism>
<dbReference type="AlphaFoldDB" id="A0A397JKN9"/>
<dbReference type="EMBL" id="PQFF01000068">
    <property type="protein sequence ID" value="RHZ85090.1"/>
    <property type="molecule type" value="Genomic_DNA"/>
</dbReference>
<gene>
    <name evidence="1" type="ORF">Glove_71g125</name>
</gene>
<keyword evidence="2" id="KW-1185">Reference proteome</keyword>
<name>A0A397JKN9_9GLOM</name>
<evidence type="ECO:0000313" key="1">
    <source>
        <dbReference type="EMBL" id="RHZ85090.1"/>
    </source>
</evidence>